<evidence type="ECO:0000313" key="1">
    <source>
        <dbReference type="EMBL" id="VDM21201.1"/>
    </source>
</evidence>
<name>A0A0R3WPX8_HYDTA</name>
<dbReference type="WBParaSite" id="TTAC_0000281801-mRNA-1">
    <property type="protein sequence ID" value="TTAC_0000281801-mRNA-1"/>
    <property type="gene ID" value="TTAC_0000281801"/>
</dbReference>
<dbReference type="AlphaFoldDB" id="A0A0R3WPX8"/>
<keyword evidence="2" id="KW-1185">Reference proteome</keyword>
<protein>
    <submittedName>
        <fullName evidence="1 3">Uncharacterized protein</fullName>
    </submittedName>
</protein>
<proteinExistence type="predicted"/>
<dbReference type="EMBL" id="UYWX01001523">
    <property type="protein sequence ID" value="VDM21201.1"/>
    <property type="molecule type" value="Genomic_DNA"/>
</dbReference>
<evidence type="ECO:0000313" key="3">
    <source>
        <dbReference type="WBParaSite" id="TTAC_0000281801-mRNA-1"/>
    </source>
</evidence>
<evidence type="ECO:0000313" key="2">
    <source>
        <dbReference type="Proteomes" id="UP000274429"/>
    </source>
</evidence>
<gene>
    <name evidence="1" type="ORF">TTAC_LOCUS2802</name>
</gene>
<reference evidence="3" key="1">
    <citation type="submission" date="2017-02" db="UniProtKB">
        <authorList>
            <consortium name="WormBaseParasite"/>
        </authorList>
    </citation>
    <scope>IDENTIFICATION</scope>
</reference>
<sequence length="108" mass="11621">MVACGVCVDGLVDIRMVNEVGGEVGVDERVKEDGGRRCSGWATSWQCKCDGWCEKAMPALSTDTFAPARCTTAPFTAASPSCGRFTLVANPVILLWLSEKLESSEVWC</sequence>
<organism evidence="3">
    <name type="scientific">Hydatigena taeniaeformis</name>
    <name type="common">Feline tapeworm</name>
    <name type="synonym">Taenia taeniaeformis</name>
    <dbReference type="NCBI Taxonomy" id="6205"/>
    <lineage>
        <taxon>Eukaryota</taxon>
        <taxon>Metazoa</taxon>
        <taxon>Spiralia</taxon>
        <taxon>Lophotrochozoa</taxon>
        <taxon>Platyhelminthes</taxon>
        <taxon>Cestoda</taxon>
        <taxon>Eucestoda</taxon>
        <taxon>Cyclophyllidea</taxon>
        <taxon>Taeniidae</taxon>
        <taxon>Hydatigera</taxon>
    </lineage>
</organism>
<reference evidence="1 2" key="2">
    <citation type="submission" date="2018-11" db="EMBL/GenBank/DDBJ databases">
        <authorList>
            <consortium name="Pathogen Informatics"/>
        </authorList>
    </citation>
    <scope>NUCLEOTIDE SEQUENCE [LARGE SCALE GENOMIC DNA]</scope>
</reference>
<accession>A0A0R3WPX8</accession>
<dbReference type="Proteomes" id="UP000274429">
    <property type="component" value="Unassembled WGS sequence"/>
</dbReference>